<protein>
    <recommendedName>
        <fullName evidence="2">Cadherin domain-containing protein</fullName>
    </recommendedName>
</protein>
<reference evidence="3" key="1">
    <citation type="submission" date="2014-12" db="EMBL/GenBank/DDBJ databases">
        <title>Insight into the proteome of Arion vulgaris.</title>
        <authorList>
            <person name="Aradska J."/>
            <person name="Bulat T."/>
            <person name="Smidak R."/>
            <person name="Sarate P."/>
            <person name="Gangsoo J."/>
            <person name="Sialana F."/>
            <person name="Bilban M."/>
            <person name="Lubec G."/>
        </authorList>
    </citation>
    <scope>NUCLEOTIDE SEQUENCE</scope>
    <source>
        <tissue evidence="3">Skin</tissue>
    </source>
</reference>
<evidence type="ECO:0000313" key="3">
    <source>
        <dbReference type="EMBL" id="CEK56118.1"/>
    </source>
</evidence>
<dbReference type="GO" id="GO:0007156">
    <property type="term" value="P:homophilic cell adhesion via plasma membrane adhesion molecules"/>
    <property type="evidence" value="ECO:0007669"/>
    <property type="project" value="InterPro"/>
</dbReference>
<organism evidence="3">
    <name type="scientific">Arion vulgaris</name>
    <dbReference type="NCBI Taxonomy" id="1028688"/>
    <lineage>
        <taxon>Eukaryota</taxon>
        <taxon>Metazoa</taxon>
        <taxon>Spiralia</taxon>
        <taxon>Lophotrochozoa</taxon>
        <taxon>Mollusca</taxon>
        <taxon>Gastropoda</taxon>
        <taxon>Heterobranchia</taxon>
        <taxon>Euthyneura</taxon>
        <taxon>Panpulmonata</taxon>
        <taxon>Eupulmonata</taxon>
        <taxon>Stylommatophora</taxon>
        <taxon>Helicina</taxon>
        <taxon>Arionoidea</taxon>
        <taxon>Arionidae</taxon>
        <taxon>Arion</taxon>
    </lineage>
</organism>
<dbReference type="PROSITE" id="PS50268">
    <property type="entry name" value="CADHERIN_2"/>
    <property type="match status" value="1"/>
</dbReference>
<dbReference type="CDD" id="cd11304">
    <property type="entry name" value="Cadherin_repeat"/>
    <property type="match status" value="1"/>
</dbReference>
<dbReference type="GO" id="GO:0005509">
    <property type="term" value="F:calcium ion binding"/>
    <property type="evidence" value="ECO:0007669"/>
    <property type="project" value="UniProtKB-UniRule"/>
</dbReference>
<evidence type="ECO:0000256" key="1">
    <source>
        <dbReference type="PROSITE-ProRule" id="PRU00043"/>
    </source>
</evidence>
<dbReference type="AlphaFoldDB" id="A0A0B6YIR5"/>
<keyword evidence="1" id="KW-0106">Calcium</keyword>
<dbReference type="GO" id="GO:0016020">
    <property type="term" value="C:membrane"/>
    <property type="evidence" value="ECO:0007669"/>
    <property type="project" value="InterPro"/>
</dbReference>
<feature type="domain" description="Cadherin" evidence="2">
    <location>
        <begin position="1"/>
        <end position="45"/>
    </location>
</feature>
<evidence type="ECO:0000259" key="2">
    <source>
        <dbReference type="PROSITE" id="PS50268"/>
    </source>
</evidence>
<name>A0A0B6YIR5_9EUPU</name>
<accession>A0A0B6YIR5</accession>
<dbReference type="InterPro" id="IPR015919">
    <property type="entry name" value="Cadherin-like_sf"/>
</dbReference>
<proteinExistence type="predicted"/>
<sequence>LDFDAFPGPTYRFIVHAKDNGAPVLSSSVDVTVTTSNVNDEKPKFIPPGTLVLRDVVPDNFILTRLRATDGDGDNVKFFHISR</sequence>
<dbReference type="InterPro" id="IPR002126">
    <property type="entry name" value="Cadherin-like_dom"/>
</dbReference>
<dbReference type="Gene3D" id="2.60.40.60">
    <property type="entry name" value="Cadherins"/>
    <property type="match status" value="1"/>
</dbReference>
<feature type="non-terminal residue" evidence="3">
    <location>
        <position position="1"/>
    </location>
</feature>
<dbReference type="EMBL" id="HACG01009253">
    <property type="protein sequence ID" value="CEK56118.1"/>
    <property type="molecule type" value="Transcribed_RNA"/>
</dbReference>
<dbReference type="SUPFAM" id="SSF49313">
    <property type="entry name" value="Cadherin-like"/>
    <property type="match status" value="1"/>
</dbReference>
<gene>
    <name evidence="3" type="primary">ORF26839</name>
</gene>